<evidence type="ECO:0000256" key="6">
    <source>
        <dbReference type="PROSITE-ProRule" id="PRU00169"/>
    </source>
</evidence>
<dbReference type="PROSITE" id="PS50110">
    <property type="entry name" value="RESPONSE_REGULATORY"/>
    <property type="match status" value="1"/>
</dbReference>
<dbReference type="AlphaFoldDB" id="A0A173UYL6"/>
<feature type="modified residue" description="4-aspartylphosphate" evidence="6">
    <location>
        <position position="50"/>
    </location>
</feature>
<keyword evidence="2" id="KW-0805">Transcription regulation</keyword>
<dbReference type="EMBL" id="CYYC01000048">
    <property type="protein sequence ID" value="CUN18688.1"/>
    <property type="molecule type" value="Genomic_DNA"/>
</dbReference>
<dbReference type="RefSeq" id="WP_005344564.1">
    <property type="nucleotide sequence ID" value="NZ_CP073280.1"/>
</dbReference>
<evidence type="ECO:0000313" key="10">
    <source>
        <dbReference type="EMBL" id="CUN18688.1"/>
    </source>
</evidence>
<dbReference type="GO" id="GO:0006355">
    <property type="term" value="P:regulation of DNA-templated transcription"/>
    <property type="evidence" value="ECO:0007669"/>
    <property type="project" value="InterPro"/>
</dbReference>
<feature type="domain" description="OmpR/PhoB-type" evidence="9">
    <location>
        <begin position="125"/>
        <end position="224"/>
    </location>
</feature>
<dbReference type="InterPro" id="IPR036388">
    <property type="entry name" value="WH-like_DNA-bd_sf"/>
</dbReference>
<gene>
    <name evidence="10" type="primary">arlR_2</name>
    <name evidence="10" type="ORF">ERS852578_02748</name>
</gene>
<dbReference type="Pfam" id="PF00486">
    <property type="entry name" value="Trans_reg_C"/>
    <property type="match status" value="1"/>
</dbReference>
<sequence>MILFIEDDIMLSEEISEFLKENDFEVEVVGNGDDALKLLQSRIYDLCILDIGLPDCSGFLLCKKIRQFYRNPIIIFTAYENEEDIVTGLMAGADDYVTKPCSLRVLRSRIFSQLRRKQWSEEIETEIIRSGDLVIDVVHNMIFKKGRELSIKDTEFRLCYMLVRNDGRIMPRELLLERLWDMDEHFIENNTLSVYVSRLRKKLGVYNGVSYIETIKGIGYRWNHLVQRGEFNE</sequence>
<keyword evidence="3 7" id="KW-0238">DNA-binding</keyword>
<comment type="function">
    <text evidence="5">May play the central regulatory role in sporulation. It may be an element of the effector pathway responsible for the activation of sporulation genes in response to nutritional stress. Spo0A may act in concert with spo0H (a sigma factor) to control the expression of some genes that are critical to the sporulation process.</text>
</comment>
<reference evidence="10 11" key="1">
    <citation type="submission" date="2015-09" db="EMBL/GenBank/DDBJ databases">
        <authorList>
            <consortium name="Pathogen Informatics"/>
        </authorList>
    </citation>
    <scope>NUCLEOTIDE SEQUENCE [LARGE SCALE GENOMIC DNA]</scope>
    <source>
        <strain evidence="10 11">2789STDY5834966</strain>
    </source>
</reference>
<name>A0A173UYL6_9FIRM</name>
<dbReference type="InterPro" id="IPR039420">
    <property type="entry name" value="WalR-like"/>
</dbReference>
<evidence type="ECO:0000313" key="11">
    <source>
        <dbReference type="Proteomes" id="UP000095390"/>
    </source>
</evidence>
<dbReference type="PANTHER" id="PTHR48111:SF73">
    <property type="entry name" value="ALKALINE PHOSPHATASE SYNTHESIS TRANSCRIPTIONAL REGULATORY PROTEIN PHOP"/>
    <property type="match status" value="1"/>
</dbReference>
<dbReference type="InterPro" id="IPR001789">
    <property type="entry name" value="Sig_transdc_resp-reg_receiver"/>
</dbReference>
<dbReference type="OrthoDB" id="9803564at2"/>
<protein>
    <recommendedName>
        <fullName evidence="1">Stage 0 sporulation protein A homolog</fullName>
    </recommendedName>
</protein>
<dbReference type="GO" id="GO:0005829">
    <property type="term" value="C:cytosol"/>
    <property type="evidence" value="ECO:0007669"/>
    <property type="project" value="TreeGrafter"/>
</dbReference>
<evidence type="ECO:0000256" key="5">
    <source>
        <dbReference type="ARBA" id="ARBA00024867"/>
    </source>
</evidence>
<evidence type="ECO:0000256" key="1">
    <source>
        <dbReference type="ARBA" id="ARBA00018672"/>
    </source>
</evidence>
<dbReference type="PROSITE" id="PS51755">
    <property type="entry name" value="OMPR_PHOB"/>
    <property type="match status" value="1"/>
</dbReference>
<evidence type="ECO:0000256" key="4">
    <source>
        <dbReference type="ARBA" id="ARBA00023163"/>
    </source>
</evidence>
<dbReference type="CDD" id="cd00383">
    <property type="entry name" value="trans_reg_C"/>
    <property type="match status" value="1"/>
</dbReference>
<dbReference type="GO" id="GO:0000156">
    <property type="term" value="F:phosphorelay response regulator activity"/>
    <property type="evidence" value="ECO:0007669"/>
    <property type="project" value="TreeGrafter"/>
</dbReference>
<evidence type="ECO:0000259" key="8">
    <source>
        <dbReference type="PROSITE" id="PS50110"/>
    </source>
</evidence>
<accession>A0A173UYL6</accession>
<evidence type="ECO:0000259" key="9">
    <source>
        <dbReference type="PROSITE" id="PS51755"/>
    </source>
</evidence>
<dbReference type="GeneID" id="75048167"/>
<evidence type="ECO:0000256" key="7">
    <source>
        <dbReference type="PROSITE-ProRule" id="PRU01091"/>
    </source>
</evidence>
<evidence type="ECO:0000256" key="2">
    <source>
        <dbReference type="ARBA" id="ARBA00023015"/>
    </source>
</evidence>
<evidence type="ECO:0000256" key="3">
    <source>
        <dbReference type="ARBA" id="ARBA00023125"/>
    </source>
</evidence>
<dbReference type="Pfam" id="PF00072">
    <property type="entry name" value="Response_reg"/>
    <property type="match status" value="1"/>
</dbReference>
<dbReference type="Gene3D" id="1.10.10.10">
    <property type="entry name" value="Winged helix-like DNA-binding domain superfamily/Winged helix DNA-binding domain"/>
    <property type="match status" value="1"/>
</dbReference>
<feature type="DNA-binding region" description="OmpR/PhoB-type" evidence="7">
    <location>
        <begin position="125"/>
        <end position="224"/>
    </location>
</feature>
<dbReference type="SMART" id="SM00862">
    <property type="entry name" value="Trans_reg_C"/>
    <property type="match status" value="1"/>
</dbReference>
<keyword evidence="6" id="KW-0597">Phosphoprotein</keyword>
<dbReference type="PANTHER" id="PTHR48111">
    <property type="entry name" value="REGULATOR OF RPOS"/>
    <property type="match status" value="1"/>
</dbReference>
<organism evidence="10 11">
    <name type="scientific">Anaerobutyricum hallii</name>
    <dbReference type="NCBI Taxonomy" id="39488"/>
    <lineage>
        <taxon>Bacteria</taxon>
        <taxon>Bacillati</taxon>
        <taxon>Bacillota</taxon>
        <taxon>Clostridia</taxon>
        <taxon>Lachnospirales</taxon>
        <taxon>Lachnospiraceae</taxon>
        <taxon>Anaerobutyricum</taxon>
    </lineage>
</organism>
<dbReference type="Gene3D" id="3.40.50.2300">
    <property type="match status" value="1"/>
</dbReference>
<dbReference type="SMART" id="SM00448">
    <property type="entry name" value="REC"/>
    <property type="match status" value="1"/>
</dbReference>
<dbReference type="Gene3D" id="6.10.250.690">
    <property type="match status" value="1"/>
</dbReference>
<dbReference type="SUPFAM" id="SSF52172">
    <property type="entry name" value="CheY-like"/>
    <property type="match status" value="1"/>
</dbReference>
<dbReference type="GO" id="GO:0032993">
    <property type="term" value="C:protein-DNA complex"/>
    <property type="evidence" value="ECO:0007669"/>
    <property type="project" value="TreeGrafter"/>
</dbReference>
<keyword evidence="4" id="KW-0804">Transcription</keyword>
<dbReference type="CDD" id="cd17574">
    <property type="entry name" value="REC_OmpR"/>
    <property type="match status" value="1"/>
</dbReference>
<dbReference type="Proteomes" id="UP000095390">
    <property type="component" value="Unassembled WGS sequence"/>
</dbReference>
<dbReference type="InterPro" id="IPR001867">
    <property type="entry name" value="OmpR/PhoB-type_DNA-bd"/>
</dbReference>
<dbReference type="GO" id="GO:0000976">
    <property type="term" value="F:transcription cis-regulatory region binding"/>
    <property type="evidence" value="ECO:0007669"/>
    <property type="project" value="TreeGrafter"/>
</dbReference>
<dbReference type="InterPro" id="IPR011006">
    <property type="entry name" value="CheY-like_superfamily"/>
</dbReference>
<feature type="domain" description="Response regulatory" evidence="8">
    <location>
        <begin position="1"/>
        <end position="114"/>
    </location>
</feature>
<proteinExistence type="predicted"/>